<keyword evidence="5" id="KW-1185">Reference proteome</keyword>
<dbReference type="CDD" id="cd05471">
    <property type="entry name" value="pepsin_like"/>
    <property type="match status" value="1"/>
</dbReference>
<dbReference type="Gene3D" id="2.40.70.10">
    <property type="entry name" value="Acid Proteases"/>
    <property type="match status" value="1"/>
</dbReference>
<evidence type="ECO:0000259" key="3">
    <source>
        <dbReference type="PROSITE" id="PS51767"/>
    </source>
</evidence>
<dbReference type="InterPro" id="IPR034164">
    <property type="entry name" value="Pepsin-like_dom"/>
</dbReference>
<accession>A0A8J5H340</accession>
<dbReference type="InterPro" id="IPR033121">
    <property type="entry name" value="PEPTIDASE_A1"/>
</dbReference>
<reference evidence="4 5" key="1">
    <citation type="submission" date="2020-08" db="EMBL/GenBank/DDBJ databases">
        <title>Plant Genome Project.</title>
        <authorList>
            <person name="Zhang R.-G."/>
        </authorList>
    </citation>
    <scope>NUCLEOTIDE SEQUENCE [LARGE SCALE GENOMIC DNA]</scope>
    <source>
        <tissue evidence="4">Rhizome</tissue>
    </source>
</reference>
<protein>
    <recommendedName>
        <fullName evidence="3">Peptidase A1 domain-containing protein</fullName>
    </recommendedName>
</protein>
<dbReference type="GO" id="GO:0006508">
    <property type="term" value="P:proteolysis"/>
    <property type="evidence" value="ECO:0007669"/>
    <property type="project" value="InterPro"/>
</dbReference>
<evidence type="ECO:0000256" key="1">
    <source>
        <dbReference type="ARBA" id="ARBA00007447"/>
    </source>
</evidence>
<dbReference type="GO" id="GO:0004190">
    <property type="term" value="F:aspartic-type endopeptidase activity"/>
    <property type="evidence" value="ECO:0007669"/>
    <property type="project" value="InterPro"/>
</dbReference>
<dbReference type="SUPFAM" id="SSF50630">
    <property type="entry name" value="Acid proteases"/>
    <property type="match status" value="1"/>
</dbReference>
<evidence type="ECO:0000313" key="5">
    <source>
        <dbReference type="Proteomes" id="UP000734854"/>
    </source>
</evidence>
<dbReference type="EMBL" id="JACMSC010000006">
    <property type="protein sequence ID" value="KAG6517538.1"/>
    <property type="molecule type" value="Genomic_DNA"/>
</dbReference>
<keyword evidence="2" id="KW-0732">Signal</keyword>
<dbReference type="PROSITE" id="PS51767">
    <property type="entry name" value="PEPTIDASE_A1"/>
    <property type="match status" value="1"/>
</dbReference>
<dbReference type="InterPro" id="IPR021109">
    <property type="entry name" value="Peptidase_aspartic_dom_sf"/>
</dbReference>
<feature type="chain" id="PRO_5035274304" description="Peptidase A1 domain-containing protein" evidence="2">
    <location>
        <begin position="30"/>
        <end position="301"/>
    </location>
</feature>
<dbReference type="AlphaFoldDB" id="A0A8J5H340"/>
<evidence type="ECO:0000313" key="4">
    <source>
        <dbReference type="EMBL" id="KAG6517538.1"/>
    </source>
</evidence>
<dbReference type="InterPro" id="IPR001461">
    <property type="entry name" value="Aspartic_peptidase_A1"/>
</dbReference>
<organism evidence="4 5">
    <name type="scientific">Zingiber officinale</name>
    <name type="common">Ginger</name>
    <name type="synonym">Amomum zingiber</name>
    <dbReference type="NCBI Taxonomy" id="94328"/>
    <lineage>
        <taxon>Eukaryota</taxon>
        <taxon>Viridiplantae</taxon>
        <taxon>Streptophyta</taxon>
        <taxon>Embryophyta</taxon>
        <taxon>Tracheophyta</taxon>
        <taxon>Spermatophyta</taxon>
        <taxon>Magnoliopsida</taxon>
        <taxon>Liliopsida</taxon>
        <taxon>Zingiberales</taxon>
        <taxon>Zingiberaceae</taxon>
        <taxon>Zingiber</taxon>
    </lineage>
</organism>
<sequence>MSPSAVLNPLLLLIAAALAALTAVKPAAADTISFELHHKFSARVQEWTASRGGGGGGGDLPAKGTAEFYAALAHHDRRLHGRLLAPSDNSSAELLAFSPYGNVTARIDSLGSLYYAFLEVGTPKQEFLVALDTGSYLFWLPCDCLQCAPSYNSYLNLTLNTYSPGNSSTSQSVPCSSSLCQASCPANSSCPYEMLYADGSTTSGVLVADTLYLMTEGGAAPRSVEPTVVFGCGMNQTGGFLTAGFGLFGLSINSLAVPNILASYGLISNSFSMCFSEDHLGRLDFGDKGSPQQQETPLVGR</sequence>
<dbReference type="PANTHER" id="PTHR13683:SF232">
    <property type="entry name" value="OS09G0542100 PROTEIN"/>
    <property type="match status" value="1"/>
</dbReference>
<evidence type="ECO:0000256" key="2">
    <source>
        <dbReference type="SAM" id="SignalP"/>
    </source>
</evidence>
<dbReference type="InterPro" id="IPR032861">
    <property type="entry name" value="TAXi_N"/>
</dbReference>
<feature type="signal peptide" evidence="2">
    <location>
        <begin position="1"/>
        <end position="29"/>
    </location>
</feature>
<proteinExistence type="inferred from homology"/>
<name>A0A8J5H340_ZINOF</name>
<dbReference type="Proteomes" id="UP000734854">
    <property type="component" value="Unassembled WGS sequence"/>
</dbReference>
<comment type="caution">
    <text evidence="4">The sequence shown here is derived from an EMBL/GenBank/DDBJ whole genome shotgun (WGS) entry which is preliminary data.</text>
</comment>
<dbReference type="Pfam" id="PF14543">
    <property type="entry name" value="TAXi_N"/>
    <property type="match status" value="1"/>
</dbReference>
<gene>
    <name evidence="4" type="ORF">ZIOFF_020930</name>
</gene>
<feature type="domain" description="Peptidase A1" evidence="3">
    <location>
        <begin position="114"/>
        <end position="301"/>
    </location>
</feature>
<comment type="similarity">
    <text evidence="1">Belongs to the peptidase A1 family.</text>
</comment>
<dbReference type="PANTHER" id="PTHR13683">
    <property type="entry name" value="ASPARTYL PROTEASES"/>
    <property type="match status" value="1"/>
</dbReference>